<dbReference type="PANTHER" id="PTHR22791:SF1">
    <property type="entry name" value="RING FINGER PROTEIN 225"/>
    <property type="match status" value="1"/>
</dbReference>
<reference evidence="6" key="1">
    <citation type="submission" date="2025-08" db="UniProtKB">
        <authorList>
            <consortium name="Ensembl"/>
        </authorList>
    </citation>
    <scope>IDENTIFICATION</scope>
</reference>
<keyword evidence="2 4" id="KW-0863">Zinc-finger</keyword>
<evidence type="ECO:0000259" key="5">
    <source>
        <dbReference type="PROSITE" id="PS50089"/>
    </source>
</evidence>
<dbReference type="PANTHER" id="PTHR22791">
    <property type="entry name" value="RING-TYPE DOMAIN-CONTAINING PROTEIN"/>
    <property type="match status" value="1"/>
</dbReference>
<dbReference type="InterPro" id="IPR001841">
    <property type="entry name" value="Znf_RING"/>
</dbReference>
<protein>
    <recommendedName>
        <fullName evidence="5">RING-type domain-containing protein</fullName>
    </recommendedName>
</protein>
<dbReference type="GO" id="GO:0008270">
    <property type="term" value="F:zinc ion binding"/>
    <property type="evidence" value="ECO:0007669"/>
    <property type="project" value="UniProtKB-KW"/>
</dbReference>
<organism evidence="6 7">
    <name type="scientific">Accipiter nisus</name>
    <name type="common">Eurasian sparrowhawk</name>
    <dbReference type="NCBI Taxonomy" id="211598"/>
    <lineage>
        <taxon>Eukaryota</taxon>
        <taxon>Metazoa</taxon>
        <taxon>Chordata</taxon>
        <taxon>Craniata</taxon>
        <taxon>Vertebrata</taxon>
        <taxon>Euteleostomi</taxon>
        <taxon>Archelosauria</taxon>
        <taxon>Archosauria</taxon>
        <taxon>Dinosauria</taxon>
        <taxon>Saurischia</taxon>
        <taxon>Theropoda</taxon>
        <taxon>Coelurosauria</taxon>
        <taxon>Aves</taxon>
        <taxon>Neognathae</taxon>
        <taxon>Neoaves</taxon>
        <taxon>Telluraves</taxon>
        <taxon>Accipitrimorphae</taxon>
        <taxon>Accipitriformes</taxon>
        <taxon>Accipitridae</taxon>
        <taxon>Accipitrinae</taxon>
        <taxon>Accipiter</taxon>
    </lineage>
</organism>
<dbReference type="PROSITE" id="PS00518">
    <property type="entry name" value="ZF_RING_1"/>
    <property type="match status" value="1"/>
</dbReference>
<dbReference type="InterPro" id="IPR017907">
    <property type="entry name" value="Znf_RING_CS"/>
</dbReference>
<dbReference type="Gene3D" id="3.30.40.10">
    <property type="entry name" value="Zinc/RING finger domain, C3HC4 (zinc finger)"/>
    <property type="match status" value="1"/>
</dbReference>
<feature type="domain" description="RING-type" evidence="5">
    <location>
        <begin position="13"/>
        <end position="60"/>
    </location>
</feature>
<dbReference type="InterPro" id="IPR051435">
    <property type="entry name" value="RING_finger_E3_ubiq-ligases"/>
</dbReference>
<dbReference type="Ensembl" id="ENSANIT00000015052.1">
    <property type="protein sequence ID" value="ENSANIP00000014549.1"/>
    <property type="gene ID" value="ENSANIG00000009898.1"/>
</dbReference>
<reference evidence="6" key="2">
    <citation type="submission" date="2025-09" db="UniProtKB">
        <authorList>
            <consortium name="Ensembl"/>
        </authorList>
    </citation>
    <scope>IDENTIFICATION</scope>
</reference>
<sequence length="177" mass="18780">MAEDTEGVPSLDCVICFAPYDRLFKVPKVLGCGHTFCLECLARVTVVAPAAPTLLCPICRCPTALPRCRGPPALPTRADLLALLPPGPTGSVRFIRILLGGGCSPGWRLCPGASFLILIPRAASPLPLPESGHLDPVVAGWIFWAVNHQFWFSRGRGTGIPVARIPVFLIYGGLGGD</sequence>
<evidence type="ECO:0000256" key="2">
    <source>
        <dbReference type="ARBA" id="ARBA00022771"/>
    </source>
</evidence>
<dbReference type="Proteomes" id="UP000694541">
    <property type="component" value="Unplaced"/>
</dbReference>
<dbReference type="PROSITE" id="PS50089">
    <property type="entry name" value="ZF_RING_2"/>
    <property type="match status" value="1"/>
</dbReference>
<keyword evidence="3" id="KW-0862">Zinc</keyword>
<dbReference type="GO" id="GO:0061630">
    <property type="term" value="F:ubiquitin protein ligase activity"/>
    <property type="evidence" value="ECO:0007669"/>
    <property type="project" value="TreeGrafter"/>
</dbReference>
<evidence type="ECO:0000313" key="7">
    <source>
        <dbReference type="Proteomes" id="UP000694541"/>
    </source>
</evidence>
<accession>A0A8B9MUX8</accession>
<evidence type="ECO:0000313" key="6">
    <source>
        <dbReference type="Ensembl" id="ENSANIP00000014549.1"/>
    </source>
</evidence>
<keyword evidence="7" id="KW-1185">Reference proteome</keyword>
<dbReference type="SUPFAM" id="SSF57850">
    <property type="entry name" value="RING/U-box"/>
    <property type="match status" value="1"/>
</dbReference>
<dbReference type="Pfam" id="PF13639">
    <property type="entry name" value="zf-RING_2"/>
    <property type="match status" value="1"/>
</dbReference>
<dbReference type="AlphaFoldDB" id="A0A8B9MUX8"/>
<dbReference type="GO" id="GO:0016567">
    <property type="term" value="P:protein ubiquitination"/>
    <property type="evidence" value="ECO:0007669"/>
    <property type="project" value="TreeGrafter"/>
</dbReference>
<dbReference type="SMART" id="SM00184">
    <property type="entry name" value="RING"/>
    <property type="match status" value="1"/>
</dbReference>
<proteinExistence type="predicted"/>
<keyword evidence="1" id="KW-0479">Metal-binding</keyword>
<evidence type="ECO:0000256" key="4">
    <source>
        <dbReference type="PROSITE-ProRule" id="PRU00175"/>
    </source>
</evidence>
<name>A0A8B9MUX8_9AVES</name>
<evidence type="ECO:0000256" key="1">
    <source>
        <dbReference type="ARBA" id="ARBA00022723"/>
    </source>
</evidence>
<dbReference type="InterPro" id="IPR013083">
    <property type="entry name" value="Znf_RING/FYVE/PHD"/>
</dbReference>
<evidence type="ECO:0000256" key="3">
    <source>
        <dbReference type="ARBA" id="ARBA00022833"/>
    </source>
</evidence>